<accession>A0A5B9MLQ1</accession>
<evidence type="ECO:0000313" key="2">
    <source>
        <dbReference type="Proteomes" id="UP000321353"/>
    </source>
</evidence>
<dbReference type="InterPro" id="IPR011465">
    <property type="entry name" value="DUF1571"/>
</dbReference>
<dbReference type="Proteomes" id="UP000321353">
    <property type="component" value="Chromosome"/>
</dbReference>
<evidence type="ECO:0008006" key="3">
    <source>
        <dbReference type="Google" id="ProtNLM"/>
    </source>
</evidence>
<keyword evidence="2" id="KW-1185">Reference proteome</keyword>
<organism evidence="1 2">
    <name type="scientific">Stieleria maiorica</name>
    <dbReference type="NCBI Taxonomy" id="2795974"/>
    <lineage>
        <taxon>Bacteria</taxon>
        <taxon>Pseudomonadati</taxon>
        <taxon>Planctomycetota</taxon>
        <taxon>Planctomycetia</taxon>
        <taxon>Pirellulales</taxon>
        <taxon>Pirellulaceae</taxon>
        <taxon>Stieleria</taxon>
    </lineage>
</organism>
<name>A0A5B9MLQ1_9BACT</name>
<evidence type="ECO:0000313" key="1">
    <source>
        <dbReference type="EMBL" id="QEG00907.1"/>
    </source>
</evidence>
<dbReference type="AlphaFoldDB" id="A0A5B9MLQ1"/>
<proteinExistence type="predicted"/>
<sequence>MVPALLVGSVAIASVIRSKSDVRQDLAPTIMEELPPDAEESSPRTRQSSIAEVLQLADQALASMDESLQDYTARFIKQDRSESGALNERSEMDVKIQTRHRNETNDAPIRIYLKFHAPEATAGREVIWGKDLYEGKMAVHEVTVLLNWKILWLDPNGMLAMAGQRYPIYEIGITGLVEKLIERGKKDLDNPDVTVTITRDYEFDGRNCELIKATRSKPGGGEDDFSLAEIVYDPERLLITSYRSFGWPDPDSPDGQLPLVESYEYRDLQTNVGLTDTDFDVTNEAYTFP</sequence>
<dbReference type="EMBL" id="CP036264">
    <property type="protein sequence ID" value="QEG00907.1"/>
    <property type="molecule type" value="Genomic_DNA"/>
</dbReference>
<reference evidence="1 2" key="1">
    <citation type="submission" date="2019-02" db="EMBL/GenBank/DDBJ databases">
        <title>Planctomycetal bacteria perform biofilm scaping via a novel small molecule.</title>
        <authorList>
            <person name="Jeske O."/>
            <person name="Boedeker C."/>
            <person name="Wiegand S."/>
            <person name="Breitling P."/>
            <person name="Kallscheuer N."/>
            <person name="Jogler M."/>
            <person name="Rohde M."/>
            <person name="Petersen J."/>
            <person name="Medema M.H."/>
            <person name="Surup F."/>
            <person name="Jogler C."/>
        </authorList>
    </citation>
    <scope>NUCLEOTIDE SEQUENCE [LARGE SCALE GENOMIC DNA]</scope>
    <source>
        <strain evidence="1 2">Mal15</strain>
    </source>
</reference>
<protein>
    <recommendedName>
        <fullName evidence="3">DUF1571 domain-containing protein</fullName>
    </recommendedName>
</protein>
<dbReference type="Pfam" id="PF07608">
    <property type="entry name" value="DUF1571"/>
    <property type="match status" value="1"/>
</dbReference>
<dbReference type="KEGG" id="smam:Mal15_49830"/>
<gene>
    <name evidence="1" type="ORF">Mal15_49830</name>
</gene>